<sequence length="324" mass="34986">MKKSKKLMLAGLGLALSSAIIATPVYAATSDVQQVINEGYVQPDYVLGYSLDESQKQETLNLLNYDSANDNQVKTLTTAAYAKIMNVADDASIQLYSSVKIKKLGANDVLKVEIVTPDKITKVTQDMYRNAAVTLGIEHADISVAAPIAVTGESALAGIYYSLEENGAQIPQENKELAQDELKALSDIDAANQGKDGYDTDKLNVALTDIKAQVAKGGSDLTKEDVEKIVTDTLAKYKLDNVISQDQITMINNFAFNLSNSGVITNGDFTKTLNSLKDSIVAKSGNAFKGINLDSLKNVDTTKAVETGKNIWQQIVDFFRNLIG</sequence>
<gene>
    <name evidence="2" type="ORF">A9Y57_01045</name>
</gene>
<dbReference type="AlphaFoldDB" id="A0A854W7J3"/>
<protein>
    <recommendedName>
        <fullName evidence="4">Extracellular protein</fullName>
    </recommendedName>
</protein>
<evidence type="ECO:0000256" key="1">
    <source>
        <dbReference type="SAM" id="SignalP"/>
    </source>
</evidence>
<dbReference type="Proteomes" id="UP000217465">
    <property type="component" value="Unassembled WGS sequence"/>
</dbReference>
<evidence type="ECO:0008006" key="4">
    <source>
        <dbReference type="Google" id="ProtNLM"/>
    </source>
</evidence>
<name>A0A854W7J3_9STRE</name>
<dbReference type="EMBL" id="NSGR01000008">
    <property type="protein sequence ID" value="PCH12330.1"/>
    <property type="molecule type" value="Genomic_DNA"/>
</dbReference>
<keyword evidence="1" id="KW-0732">Signal</keyword>
<reference evidence="2 3" key="1">
    <citation type="submission" date="2016-06" db="EMBL/GenBank/DDBJ databases">
        <authorList>
            <person name="Haines A.N."/>
            <person name="Council K.R."/>
        </authorList>
    </citation>
    <scope>NUCLEOTIDE SEQUENCE [LARGE SCALE GENOMIC DNA]</scope>
    <source>
        <strain evidence="2 3">SP158-29</strain>
    </source>
</reference>
<comment type="caution">
    <text evidence="2">The sequence shown here is derived from an EMBL/GenBank/DDBJ whole genome shotgun (WGS) entry which is preliminary data.</text>
</comment>
<evidence type="ECO:0000313" key="3">
    <source>
        <dbReference type="Proteomes" id="UP000217465"/>
    </source>
</evidence>
<dbReference type="GeneID" id="61420209"/>
<evidence type="ECO:0000313" key="2">
    <source>
        <dbReference type="EMBL" id="PCH12330.1"/>
    </source>
</evidence>
<feature type="signal peptide" evidence="1">
    <location>
        <begin position="1"/>
        <end position="27"/>
    </location>
</feature>
<dbReference type="InterPro" id="IPR009343">
    <property type="entry name" value="DUF1002"/>
</dbReference>
<dbReference type="Pfam" id="PF06207">
    <property type="entry name" value="DUF1002"/>
    <property type="match status" value="1"/>
</dbReference>
<dbReference type="RefSeq" id="WP_003104904.1">
    <property type="nucleotide sequence ID" value="NZ_JAYEVX010000007.1"/>
</dbReference>
<accession>A0A854W7J3</accession>
<proteinExistence type="predicted"/>
<feature type="chain" id="PRO_5032600583" description="Extracellular protein" evidence="1">
    <location>
        <begin position="28"/>
        <end position="324"/>
    </location>
</feature>
<organism evidence="2 3">
    <name type="scientific">Streptococcus parauberis</name>
    <dbReference type="NCBI Taxonomy" id="1348"/>
    <lineage>
        <taxon>Bacteria</taxon>
        <taxon>Bacillati</taxon>
        <taxon>Bacillota</taxon>
        <taxon>Bacilli</taxon>
        <taxon>Lactobacillales</taxon>
        <taxon>Streptococcaceae</taxon>
        <taxon>Streptococcus</taxon>
    </lineage>
</organism>